<proteinExistence type="evidence at transcript level"/>
<reference evidence="1" key="2">
    <citation type="journal article" date="2000" name="Genome Res.">
        <title>Normalization and subtraction of cap-trapper-selected cDNAs to prepare full-length cDNA libraries for rapid discovery of new genes.</title>
        <authorList>
            <person name="Carninci P."/>
            <person name="Shibata Y."/>
            <person name="Hayatsu N."/>
            <person name="Sugahara Y."/>
            <person name="Shibata K."/>
            <person name="Itoh M."/>
            <person name="Konno H."/>
            <person name="Okazaki Y."/>
            <person name="Muramatsu M."/>
            <person name="Hayashizaki Y."/>
        </authorList>
    </citation>
    <scope>NUCLEOTIDE SEQUENCE</scope>
    <source>
        <strain evidence="1">C57BL/6J</strain>
        <tissue evidence="1">Skin</tissue>
    </source>
</reference>
<reference evidence="1" key="3">
    <citation type="journal article" date="2000" name="Genome Res.">
        <title>RIKEN integrated sequence analysis (RISA) system--384-format sequencing pipeline with 384 multicapillary sequencer.</title>
        <authorList>
            <person name="Shibata K."/>
            <person name="Itoh M."/>
            <person name="Aizawa K."/>
            <person name="Nagaoka S."/>
            <person name="Sasaki N."/>
            <person name="Carninci P."/>
            <person name="Konno H."/>
            <person name="Akiyama J."/>
            <person name="Nishi K."/>
            <person name="Kitsunai T."/>
            <person name="Tashiro H."/>
            <person name="Itoh M."/>
            <person name="Sumi N."/>
            <person name="Ishii Y."/>
            <person name="Nakamura S."/>
            <person name="Hazama M."/>
            <person name="Nishine T."/>
            <person name="Harada A."/>
            <person name="Yamamoto R."/>
            <person name="Matsumoto H."/>
            <person name="Sakaguchi S."/>
            <person name="Ikegami T."/>
            <person name="Kashiwagi K."/>
            <person name="Fujiwake S."/>
            <person name="Inoue K."/>
            <person name="Togawa Y."/>
            <person name="Izawa M."/>
            <person name="Ohara E."/>
            <person name="Watahiki M."/>
            <person name="Yoneda Y."/>
            <person name="Ishikawa T."/>
            <person name="Ozawa K."/>
            <person name="Tanaka T."/>
            <person name="Matsuura S."/>
            <person name="Kawai J."/>
            <person name="Okazaki Y."/>
            <person name="Muramatsu M."/>
            <person name="Inoue Y."/>
            <person name="Kira A."/>
            <person name="Hayashizaki Y."/>
        </authorList>
    </citation>
    <scope>NUCLEOTIDE SEQUENCE</scope>
    <source>
        <strain evidence="1">C57BL/6J</strain>
        <tissue evidence="1">Skin</tissue>
    </source>
</reference>
<name>Q3V1F4_MOUSE</name>
<protein>
    <submittedName>
        <fullName evidence="1">Uncharacterized protein</fullName>
    </submittedName>
</protein>
<evidence type="ECO:0000313" key="1">
    <source>
        <dbReference type="EMBL" id="BAE21197.1"/>
    </source>
</evidence>
<sequence>MALLEPCSLHTDCVGKGSDPSWRGRALWSQSPCLSSCPLGSCVSLVSRRRGQGYQCQIWVAQVSQAARATWPTPCSSPRIPCGDRISLASNVIDTYIQSPGSSPPSPSPPS</sequence>
<reference evidence="1" key="8">
    <citation type="journal article" date="2005" name="Science">
        <title>Antisense Transcription in the Mammalian Transcriptome.</title>
        <authorList>
            <consortium name="RIKEN Genome Exploration Research Group and Genome Science Group (Genome Network Project Core Group) and the FANTOM Consortium"/>
        </authorList>
    </citation>
    <scope>NUCLEOTIDE SEQUENCE</scope>
    <source>
        <strain evidence="1">C57BL/6J</strain>
        <tissue evidence="1">Skin</tissue>
    </source>
</reference>
<reference evidence="1" key="7">
    <citation type="journal article" date="2005" name="Science">
        <title>The Transcriptional Landscape of the Mammalian Genome.</title>
        <authorList>
            <consortium name="The FANTOM Consortium"/>
            <consortium name="Riken Genome Exploration Research Group and Genome Science Group (Genome Network Project Core Group)"/>
        </authorList>
    </citation>
    <scope>NUCLEOTIDE SEQUENCE</scope>
    <source>
        <strain evidence="1">C57BL/6J</strain>
        <tissue evidence="1">Skin</tissue>
    </source>
</reference>
<reference evidence="1" key="4">
    <citation type="journal article" date="2001" name="Nature">
        <title>Functional annotation of a full-length mouse cDNA collection.</title>
        <authorList>
            <consortium name="The RIKEN Genome Exploration Research Group Phase II Team and the FANTOM Consortium"/>
        </authorList>
    </citation>
    <scope>NUCLEOTIDE SEQUENCE</scope>
    <source>
        <strain evidence="1">C57BL/6J</strain>
        <tissue evidence="1">Skin</tissue>
    </source>
</reference>
<dbReference type="EMBL" id="AK132489">
    <property type="protein sequence ID" value="BAE21197.1"/>
    <property type="molecule type" value="mRNA"/>
</dbReference>
<accession>Q3V1F4</accession>
<reference evidence="1" key="1">
    <citation type="journal article" date="1999" name="Methods Enzymol.">
        <title>High-efficiency full-length cDNA cloning.</title>
        <authorList>
            <person name="Carninci P."/>
            <person name="Hayashizaki Y."/>
        </authorList>
    </citation>
    <scope>NUCLEOTIDE SEQUENCE</scope>
    <source>
        <strain evidence="1">C57BL/6J</strain>
        <tissue evidence="1">Skin</tissue>
    </source>
</reference>
<organism evidence="1">
    <name type="scientific">Mus musculus</name>
    <name type="common">Mouse</name>
    <dbReference type="NCBI Taxonomy" id="10090"/>
    <lineage>
        <taxon>Eukaryota</taxon>
        <taxon>Metazoa</taxon>
        <taxon>Chordata</taxon>
        <taxon>Craniata</taxon>
        <taxon>Vertebrata</taxon>
        <taxon>Euteleostomi</taxon>
        <taxon>Mammalia</taxon>
        <taxon>Eutheria</taxon>
        <taxon>Euarchontoglires</taxon>
        <taxon>Glires</taxon>
        <taxon>Rodentia</taxon>
        <taxon>Myomorpha</taxon>
        <taxon>Muroidea</taxon>
        <taxon>Muridae</taxon>
        <taxon>Murinae</taxon>
        <taxon>Mus</taxon>
        <taxon>Mus</taxon>
    </lineage>
</organism>
<dbReference type="AlphaFoldDB" id="Q3V1F4"/>
<reference evidence="1" key="5">
    <citation type="journal article" date="2002" name="Nature">
        <title>Analysis of the mouse transcriptome based on functional annotation of 60,770 full-length cDNAs.</title>
        <authorList>
            <consortium name="The FANTOM Consortium and the RIKEN Genome Exploration Research Group Phase I and II Team"/>
        </authorList>
    </citation>
    <scope>NUCLEOTIDE SEQUENCE</scope>
    <source>
        <strain evidence="1">C57BL/6J</strain>
        <tissue evidence="1">Skin</tissue>
    </source>
</reference>
<reference evidence="1" key="6">
    <citation type="submission" date="2004-03" db="EMBL/GenBank/DDBJ databases">
        <authorList>
            <person name="Arakawa T."/>
            <person name="Carninci P."/>
            <person name="Fukuda S."/>
            <person name="Hashizume W."/>
            <person name="Hayashida K."/>
            <person name="Hori F."/>
            <person name="Iida J."/>
            <person name="Imamura K."/>
            <person name="Imotani K."/>
            <person name="Itoh M."/>
            <person name="Kanagawa S."/>
            <person name="Kawai J."/>
            <person name="Kojima M."/>
            <person name="Konno H."/>
            <person name="Murata M."/>
            <person name="Nakamura M."/>
            <person name="Ninomiya N."/>
            <person name="Nishiyori H."/>
            <person name="Nomura K."/>
            <person name="Ohno M."/>
            <person name="Sakazume N."/>
            <person name="Sano H."/>
            <person name="Sasaki D."/>
            <person name="Shibata K."/>
            <person name="Shiraki T."/>
            <person name="Tagami M."/>
            <person name="Tagami Y."/>
            <person name="Waki K."/>
            <person name="Watahiki A."/>
            <person name="Muramatsu M."/>
            <person name="Hayashizaki Y."/>
        </authorList>
    </citation>
    <scope>NUCLEOTIDE SEQUENCE</scope>
    <source>
        <strain evidence="1">C57BL/6J</strain>
        <tissue evidence="1">Skin</tissue>
    </source>
</reference>